<feature type="transmembrane region" description="Helical" evidence="1">
    <location>
        <begin position="134"/>
        <end position="153"/>
    </location>
</feature>
<feature type="transmembrane region" description="Helical" evidence="1">
    <location>
        <begin position="110"/>
        <end position="129"/>
    </location>
</feature>
<evidence type="ECO:0000313" key="3">
    <source>
        <dbReference type="Proteomes" id="UP000799302"/>
    </source>
</evidence>
<gene>
    <name evidence="2" type="ORF">BT63DRAFT_459934</name>
</gene>
<reference evidence="2" key="1">
    <citation type="journal article" date="2020" name="Stud. Mycol.">
        <title>101 Dothideomycetes genomes: a test case for predicting lifestyles and emergence of pathogens.</title>
        <authorList>
            <person name="Haridas S."/>
            <person name="Albert R."/>
            <person name="Binder M."/>
            <person name="Bloem J."/>
            <person name="Labutti K."/>
            <person name="Salamov A."/>
            <person name="Andreopoulos B."/>
            <person name="Baker S."/>
            <person name="Barry K."/>
            <person name="Bills G."/>
            <person name="Bluhm B."/>
            <person name="Cannon C."/>
            <person name="Castanera R."/>
            <person name="Culley D."/>
            <person name="Daum C."/>
            <person name="Ezra D."/>
            <person name="Gonzalez J."/>
            <person name="Henrissat B."/>
            <person name="Kuo A."/>
            <person name="Liang C."/>
            <person name="Lipzen A."/>
            <person name="Lutzoni F."/>
            <person name="Magnuson J."/>
            <person name="Mondo S."/>
            <person name="Nolan M."/>
            <person name="Ohm R."/>
            <person name="Pangilinan J."/>
            <person name="Park H.-J."/>
            <person name="Ramirez L."/>
            <person name="Alfaro M."/>
            <person name="Sun H."/>
            <person name="Tritt A."/>
            <person name="Yoshinaga Y."/>
            <person name="Zwiers L.-H."/>
            <person name="Turgeon B."/>
            <person name="Goodwin S."/>
            <person name="Spatafora J."/>
            <person name="Crous P."/>
            <person name="Grigoriev I."/>
        </authorList>
    </citation>
    <scope>NUCLEOTIDE SEQUENCE</scope>
    <source>
        <strain evidence="2">CBS 115976</strain>
    </source>
</reference>
<sequence>MSFSRPTITIQLPWRSSIREMTLPQLTQWLVLQSFTAFLLLIGTAQVLCVTFRRLITRSFYLHSTRIQGNRILIIPIIFPILALGTYYTRYHDWFFFHVTGEVPDEERRIWSVSMFLLYILTLCIYWVFSVVWAAVAVGCLYGWSLCVSWLYVRLMDWTEGDWGFVPEKMEFPYETMWEW</sequence>
<keyword evidence="1" id="KW-0472">Membrane</keyword>
<feature type="transmembrane region" description="Helical" evidence="1">
    <location>
        <begin position="72"/>
        <end position="90"/>
    </location>
</feature>
<dbReference type="EMBL" id="MU004242">
    <property type="protein sequence ID" value="KAF2664446.1"/>
    <property type="molecule type" value="Genomic_DNA"/>
</dbReference>
<protein>
    <submittedName>
        <fullName evidence="2">Uncharacterized protein</fullName>
    </submittedName>
</protein>
<evidence type="ECO:0000313" key="2">
    <source>
        <dbReference type="EMBL" id="KAF2664446.1"/>
    </source>
</evidence>
<accession>A0A6A6TYE2</accession>
<dbReference type="AlphaFoldDB" id="A0A6A6TYE2"/>
<keyword evidence="1" id="KW-1133">Transmembrane helix</keyword>
<name>A0A6A6TYE2_9PEZI</name>
<organism evidence="2 3">
    <name type="scientific">Microthyrium microscopicum</name>
    <dbReference type="NCBI Taxonomy" id="703497"/>
    <lineage>
        <taxon>Eukaryota</taxon>
        <taxon>Fungi</taxon>
        <taxon>Dikarya</taxon>
        <taxon>Ascomycota</taxon>
        <taxon>Pezizomycotina</taxon>
        <taxon>Dothideomycetes</taxon>
        <taxon>Dothideomycetes incertae sedis</taxon>
        <taxon>Microthyriales</taxon>
        <taxon>Microthyriaceae</taxon>
        <taxon>Microthyrium</taxon>
    </lineage>
</organism>
<proteinExistence type="predicted"/>
<keyword evidence="1" id="KW-0812">Transmembrane</keyword>
<feature type="transmembrane region" description="Helical" evidence="1">
    <location>
        <begin position="29"/>
        <end position="52"/>
    </location>
</feature>
<keyword evidence="3" id="KW-1185">Reference proteome</keyword>
<dbReference type="Proteomes" id="UP000799302">
    <property type="component" value="Unassembled WGS sequence"/>
</dbReference>
<evidence type="ECO:0000256" key="1">
    <source>
        <dbReference type="SAM" id="Phobius"/>
    </source>
</evidence>